<proteinExistence type="predicted"/>
<dbReference type="SMART" id="SM00906">
    <property type="entry name" value="Fungal_trans"/>
    <property type="match status" value="1"/>
</dbReference>
<keyword evidence="6" id="KW-0539">Nucleus</keyword>
<dbReference type="GO" id="GO:0008270">
    <property type="term" value="F:zinc ion binding"/>
    <property type="evidence" value="ECO:0007669"/>
    <property type="project" value="InterPro"/>
</dbReference>
<evidence type="ECO:0000313" key="10">
    <source>
        <dbReference type="Proteomes" id="UP000605986"/>
    </source>
</evidence>
<dbReference type="GO" id="GO:0006351">
    <property type="term" value="P:DNA-templated transcription"/>
    <property type="evidence" value="ECO:0007669"/>
    <property type="project" value="InterPro"/>
</dbReference>
<organism evidence="9 10">
    <name type="scientific">Fusarium austroafricanum</name>
    <dbReference type="NCBI Taxonomy" id="2364996"/>
    <lineage>
        <taxon>Eukaryota</taxon>
        <taxon>Fungi</taxon>
        <taxon>Dikarya</taxon>
        <taxon>Ascomycota</taxon>
        <taxon>Pezizomycotina</taxon>
        <taxon>Sordariomycetes</taxon>
        <taxon>Hypocreomycetidae</taxon>
        <taxon>Hypocreales</taxon>
        <taxon>Nectriaceae</taxon>
        <taxon>Fusarium</taxon>
        <taxon>Fusarium concolor species complex</taxon>
    </lineage>
</organism>
<evidence type="ECO:0000256" key="6">
    <source>
        <dbReference type="ARBA" id="ARBA00023242"/>
    </source>
</evidence>
<evidence type="ECO:0000256" key="5">
    <source>
        <dbReference type="ARBA" id="ARBA00023163"/>
    </source>
</evidence>
<dbReference type="PANTHER" id="PTHR46910:SF37">
    <property type="entry name" value="ZN(II)2CYS6 TRANSCRIPTION FACTOR (EUROFUNG)"/>
    <property type="match status" value="1"/>
</dbReference>
<dbReference type="PROSITE" id="PS50048">
    <property type="entry name" value="ZN2_CY6_FUNGAL_2"/>
    <property type="match status" value="1"/>
</dbReference>
<name>A0A8H4KJQ0_9HYPO</name>
<dbReference type="InterPro" id="IPR001138">
    <property type="entry name" value="Zn2Cys6_DnaBD"/>
</dbReference>
<keyword evidence="2" id="KW-0479">Metal-binding</keyword>
<dbReference type="SUPFAM" id="SSF57701">
    <property type="entry name" value="Zn2/Cys6 DNA-binding domain"/>
    <property type="match status" value="1"/>
</dbReference>
<comment type="caution">
    <text evidence="9">The sequence shown here is derived from an EMBL/GenBank/DDBJ whole genome shotgun (WGS) entry which is preliminary data.</text>
</comment>
<keyword evidence="3" id="KW-0805">Transcription regulation</keyword>
<evidence type="ECO:0000256" key="3">
    <source>
        <dbReference type="ARBA" id="ARBA00023015"/>
    </source>
</evidence>
<keyword evidence="10" id="KW-1185">Reference proteome</keyword>
<dbReference type="GO" id="GO:0005634">
    <property type="term" value="C:nucleus"/>
    <property type="evidence" value="ECO:0007669"/>
    <property type="project" value="UniProtKB-SubCell"/>
</dbReference>
<dbReference type="CDD" id="cd12148">
    <property type="entry name" value="fungal_TF_MHR"/>
    <property type="match status" value="1"/>
</dbReference>
<gene>
    <name evidence="9" type="ORF">F53441_5515</name>
</gene>
<dbReference type="Pfam" id="PF04082">
    <property type="entry name" value="Fungal_trans"/>
    <property type="match status" value="1"/>
</dbReference>
<evidence type="ECO:0000256" key="7">
    <source>
        <dbReference type="SAM" id="MobiDB-lite"/>
    </source>
</evidence>
<dbReference type="GO" id="GO:0000981">
    <property type="term" value="F:DNA-binding transcription factor activity, RNA polymerase II-specific"/>
    <property type="evidence" value="ECO:0007669"/>
    <property type="project" value="InterPro"/>
</dbReference>
<dbReference type="EMBL" id="JAADJG010000215">
    <property type="protein sequence ID" value="KAF4451506.1"/>
    <property type="molecule type" value="Genomic_DNA"/>
</dbReference>
<accession>A0A8H4KJQ0</accession>
<evidence type="ECO:0000313" key="9">
    <source>
        <dbReference type="EMBL" id="KAF4451506.1"/>
    </source>
</evidence>
<dbReference type="InterPro" id="IPR007219">
    <property type="entry name" value="XnlR_reg_dom"/>
</dbReference>
<sequence>METVMQSSRRKACDYCVSRKTRCDGRKPCSNCTLYAAACKTTITTRRKATPRNGGVTPASSTPPQPDRIAALEERLAGIEALLTALVTSGPAAPETQADISRSNIGVSEPSTDWNMSPASMPLGMINCQPAALADIPPTVQVATSTPLELAPLSEVLPVVDSYFRNYNTIIPLFDETAFMRMLLDWYSSPTKRSMIPWAAINVVLGINYRVLDGRPADNPEYAQCLQNVRSVMSELMTLGCDLIGFQVLLGMVILFQGSPEFQLAIVLTGSLVRLAQSLRLNSKQAQMDLSKTEKEHRRRLFWLSYIYDREMAQRSRCPYQQPDSETDIDLPEAVPEDNLGVISSSTDHIRFNYLRSCAQLAYIQGKAHDLLYSQKAQKLTQEQKTNSITRIEELLSEWMNEIPVELRTADGMEKRLSPITKDMMMSLWARHLETRIKIQSIFTFDDTWFNRVRLYLSPAVIGISDDVDGEVRRADLTPLPSAWAECVGYSRVCLELLISRQLTEYRIWLQTCTSLPCIILLIVNMIEFPDHNLVTQDRKLLDSVFGIVEEMRDEPYEETGFQMSPSTAWALLDDIEFQ</sequence>
<feature type="region of interest" description="Disordered" evidence="7">
    <location>
        <begin position="47"/>
        <end position="66"/>
    </location>
</feature>
<keyword evidence="5" id="KW-0804">Transcription</keyword>
<dbReference type="PANTHER" id="PTHR46910">
    <property type="entry name" value="TRANSCRIPTION FACTOR PDR1"/>
    <property type="match status" value="1"/>
</dbReference>
<evidence type="ECO:0000256" key="4">
    <source>
        <dbReference type="ARBA" id="ARBA00023125"/>
    </source>
</evidence>
<feature type="domain" description="Zn(2)-C6 fungal-type" evidence="8">
    <location>
        <begin position="12"/>
        <end position="41"/>
    </location>
</feature>
<dbReference type="InterPro" id="IPR036864">
    <property type="entry name" value="Zn2-C6_fun-type_DNA-bd_sf"/>
</dbReference>
<dbReference type="CDD" id="cd00067">
    <property type="entry name" value="GAL4"/>
    <property type="match status" value="1"/>
</dbReference>
<dbReference type="SMART" id="SM00066">
    <property type="entry name" value="GAL4"/>
    <property type="match status" value="1"/>
</dbReference>
<dbReference type="Proteomes" id="UP000605986">
    <property type="component" value="Unassembled WGS sequence"/>
</dbReference>
<comment type="subcellular location">
    <subcellularLocation>
        <location evidence="1">Nucleus</location>
    </subcellularLocation>
</comment>
<dbReference type="Pfam" id="PF00172">
    <property type="entry name" value="Zn_clus"/>
    <property type="match status" value="1"/>
</dbReference>
<reference evidence="9" key="1">
    <citation type="submission" date="2020-01" db="EMBL/GenBank/DDBJ databases">
        <title>Identification and distribution of gene clusters putatively required for synthesis of sphingolipid metabolism inhibitors in phylogenetically diverse species of the filamentous fungus Fusarium.</title>
        <authorList>
            <person name="Kim H.-S."/>
            <person name="Busman M."/>
            <person name="Brown D.W."/>
            <person name="Divon H."/>
            <person name="Uhlig S."/>
            <person name="Proctor R.H."/>
        </authorList>
    </citation>
    <scope>NUCLEOTIDE SEQUENCE</scope>
    <source>
        <strain evidence="9">NRRL 53441</strain>
    </source>
</reference>
<dbReference type="AlphaFoldDB" id="A0A8H4KJQ0"/>
<evidence type="ECO:0000256" key="1">
    <source>
        <dbReference type="ARBA" id="ARBA00004123"/>
    </source>
</evidence>
<evidence type="ECO:0000259" key="8">
    <source>
        <dbReference type="PROSITE" id="PS50048"/>
    </source>
</evidence>
<protein>
    <recommendedName>
        <fullName evidence="8">Zn(2)-C6 fungal-type domain-containing protein</fullName>
    </recommendedName>
</protein>
<dbReference type="GO" id="GO:0003677">
    <property type="term" value="F:DNA binding"/>
    <property type="evidence" value="ECO:0007669"/>
    <property type="project" value="UniProtKB-KW"/>
</dbReference>
<dbReference type="InterPro" id="IPR050987">
    <property type="entry name" value="AtrR-like"/>
</dbReference>
<dbReference type="OrthoDB" id="2123952at2759"/>
<keyword evidence="4" id="KW-0238">DNA-binding</keyword>
<evidence type="ECO:0000256" key="2">
    <source>
        <dbReference type="ARBA" id="ARBA00022723"/>
    </source>
</evidence>
<dbReference type="Gene3D" id="4.10.240.10">
    <property type="entry name" value="Zn(2)-C6 fungal-type DNA-binding domain"/>
    <property type="match status" value="1"/>
</dbReference>